<dbReference type="EMBL" id="UGNP01000001">
    <property type="protein sequence ID" value="STX10523.1"/>
    <property type="molecule type" value="Genomic_DNA"/>
</dbReference>
<comment type="caution">
    <text evidence="2">The sequence shown here is derived from an EMBL/GenBank/DDBJ whole genome shotgun (WGS) entry which is preliminary data.</text>
</comment>
<dbReference type="GO" id="GO:0016887">
    <property type="term" value="F:ATP hydrolysis activity"/>
    <property type="evidence" value="ECO:0007669"/>
    <property type="project" value="InterPro"/>
</dbReference>
<dbReference type="GO" id="GO:0005524">
    <property type="term" value="F:ATP binding"/>
    <property type="evidence" value="ECO:0007669"/>
    <property type="project" value="InterPro"/>
</dbReference>
<dbReference type="Proteomes" id="UP000294641">
    <property type="component" value="Unassembled WGS sequence"/>
</dbReference>
<accession>A0A8B4QCL1</accession>
<sequence length="397" mass="45483">MDIKLIKSSVRGLKLFKDEKIEINMITTKKVNFEEVEGNVVEHLFGSIYKQNVLAFAGINASGKTTTLKILTMMLELFIQNKSLDQVSNGEVFEHFNNQCTFENVFYWNEQLFELSSTIERNENGKYIFVAETLKIKKARGNISKEKLLKFDDLQPDRTREDIEKVARGYLRSDSSIFMQVLLEASMLSGKRYVYDMTGFTNINVFGTMRNIPAAYIQYLDPTIEEIEFINPEQSMHFSKMIVKVKFSNEEIREIPAIDLWKYLSSGTIKGLNLLITIENVLKTGGYILIDEMENHLNKTVVITLINLFKSEVNKNNATLIFSTHYSEILDDIDRSDSIYFSTKENGAIELTNLSTFSTRADKKKSNIYLSGLMGTAPKYKGYVALKKELMSAMSEE</sequence>
<dbReference type="PANTHER" id="PTHR40396:SF1">
    <property type="entry name" value="ATPASE AAA-TYPE CORE DOMAIN-CONTAINING PROTEIN"/>
    <property type="match status" value="1"/>
</dbReference>
<dbReference type="RefSeq" id="WP_109348609.1">
    <property type="nucleotide sequence ID" value="NZ_BJUE01000022.1"/>
</dbReference>
<dbReference type="EMBL" id="SNZG01000003">
    <property type="protein sequence ID" value="TDR42640.1"/>
    <property type="molecule type" value="Genomic_DNA"/>
</dbReference>
<evidence type="ECO:0000313" key="3">
    <source>
        <dbReference type="EMBL" id="TDR42640.1"/>
    </source>
</evidence>
<dbReference type="InterPro" id="IPR003959">
    <property type="entry name" value="ATPase_AAA_core"/>
</dbReference>
<protein>
    <submittedName>
        <fullName evidence="2">Predicted ATPase</fullName>
    </submittedName>
</protein>
<dbReference type="OrthoDB" id="9809324at2"/>
<evidence type="ECO:0000313" key="5">
    <source>
        <dbReference type="Proteomes" id="UP000294641"/>
    </source>
</evidence>
<dbReference type="Proteomes" id="UP000254330">
    <property type="component" value="Unassembled WGS sequence"/>
</dbReference>
<evidence type="ECO:0000313" key="2">
    <source>
        <dbReference type="EMBL" id="STX10523.1"/>
    </source>
</evidence>
<evidence type="ECO:0000259" key="1">
    <source>
        <dbReference type="Pfam" id="PF13304"/>
    </source>
</evidence>
<dbReference type="Pfam" id="PF13304">
    <property type="entry name" value="AAA_21"/>
    <property type="match status" value="1"/>
</dbReference>
<evidence type="ECO:0000313" key="4">
    <source>
        <dbReference type="Proteomes" id="UP000254330"/>
    </source>
</evidence>
<name>A0A8B4QCL1_9BACL</name>
<keyword evidence="5" id="KW-1185">Reference proteome</keyword>
<dbReference type="InterPro" id="IPR027417">
    <property type="entry name" value="P-loop_NTPase"/>
</dbReference>
<dbReference type="AlphaFoldDB" id="A0A8B4QCL1"/>
<organism evidence="2 4">
    <name type="scientific">Kurthia zopfii</name>
    <dbReference type="NCBI Taxonomy" id="1650"/>
    <lineage>
        <taxon>Bacteria</taxon>
        <taxon>Bacillati</taxon>
        <taxon>Bacillota</taxon>
        <taxon>Bacilli</taxon>
        <taxon>Bacillales</taxon>
        <taxon>Caryophanaceae</taxon>
        <taxon>Kurthia</taxon>
    </lineage>
</organism>
<reference evidence="3 5" key="2">
    <citation type="submission" date="2019-03" db="EMBL/GenBank/DDBJ databases">
        <title>Genomic Encyclopedia of Type Strains, Phase IV (KMG-IV): sequencing the most valuable type-strain genomes for metagenomic binning, comparative biology and taxonomic classification.</title>
        <authorList>
            <person name="Goeker M."/>
        </authorList>
    </citation>
    <scope>NUCLEOTIDE SEQUENCE [LARGE SCALE GENOMIC DNA]</scope>
    <source>
        <strain evidence="3 5">DSM 20580</strain>
    </source>
</reference>
<dbReference type="Gene3D" id="3.40.50.300">
    <property type="entry name" value="P-loop containing nucleotide triphosphate hydrolases"/>
    <property type="match status" value="1"/>
</dbReference>
<proteinExistence type="predicted"/>
<reference evidence="2 4" key="1">
    <citation type="submission" date="2018-06" db="EMBL/GenBank/DDBJ databases">
        <authorList>
            <consortium name="Pathogen Informatics"/>
            <person name="Doyle S."/>
        </authorList>
    </citation>
    <scope>NUCLEOTIDE SEQUENCE [LARGE SCALE GENOMIC DNA]</scope>
    <source>
        <strain evidence="2 4">NCTC10597</strain>
    </source>
</reference>
<dbReference type="PANTHER" id="PTHR40396">
    <property type="entry name" value="ATPASE-LIKE PROTEIN"/>
    <property type="match status" value="1"/>
</dbReference>
<feature type="domain" description="ATPase AAA-type core" evidence="1">
    <location>
        <begin position="55"/>
        <end position="331"/>
    </location>
</feature>
<dbReference type="SUPFAM" id="SSF52540">
    <property type="entry name" value="P-loop containing nucleoside triphosphate hydrolases"/>
    <property type="match status" value="1"/>
</dbReference>
<gene>
    <name evidence="3" type="ORF">DFR61_10315</name>
    <name evidence="2" type="ORF">NCTC10597_02270</name>
</gene>